<dbReference type="GO" id="GO:0003910">
    <property type="term" value="F:DNA ligase (ATP) activity"/>
    <property type="evidence" value="ECO:0007669"/>
    <property type="project" value="UniProtKB-EC"/>
</dbReference>
<feature type="region of interest" description="Disordered" evidence="1">
    <location>
        <begin position="1"/>
        <end position="120"/>
    </location>
</feature>
<proteinExistence type="predicted"/>
<dbReference type="Gene3D" id="3.40.50.10190">
    <property type="entry name" value="BRCT domain"/>
    <property type="match status" value="1"/>
</dbReference>
<dbReference type="PROSITE" id="PS50172">
    <property type="entry name" value="BRCT"/>
    <property type="match status" value="1"/>
</dbReference>
<dbReference type="SUPFAM" id="SSF52113">
    <property type="entry name" value="BRCT domain"/>
    <property type="match status" value="1"/>
</dbReference>
<feature type="compositionally biased region" description="Basic and acidic residues" evidence="1">
    <location>
        <begin position="104"/>
        <end position="113"/>
    </location>
</feature>
<evidence type="ECO:0000313" key="3">
    <source>
        <dbReference type="EMBL" id="KAL1413256.1"/>
    </source>
</evidence>
<dbReference type="RefSeq" id="XP_069213200.1">
    <property type="nucleotide sequence ID" value="XM_069349656.1"/>
</dbReference>
<dbReference type="GeneID" id="95982054"/>
<evidence type="ECO:0000256" key="1">
    <source>
        <dbReference type="SAM" id="MobiDB-lite"/>
    </source>
</evidence>
<dbReference type="InterPro" id="IPR036420">
    <property type="entry name" value="BRCT_dom_sf"/>
</dbReference>
<reference evidence="3 4" key="1">
    <citation type="submission" date="2023-08" db="EMBL/GenBank/DDBJ databases">
        <title>Annotated Genome Sequence of Vanrija albida AlHP1.</title>
        <authorList>
            <person name="Herzog R."/>
        </authorList>
    </citation>
    <scope>NUCLEOTIDE SEQUENCE [LARGE SCALE GENOMIC DNA]</scope>
    <source>
        <strain evidence="3 4">AlHP1</strain>
    </source>
</reference>
<dbReference type="InterPro" id="IPR001357">
    <property type="entry name" value="BRCT_dom"/>
</dbReference>
<feature type="compositionally biased region" description="Acidic residues" evidence="1">
    <location>
        <begin position="74"/>
        <end position="85"/>
    </location>
</feature>
<keyword evidence="3" id="KW-0436">Ligase</keyword>
<feature type="compositionally biased region" description="Low complexity" evidence="1">
    <location>
        <begin position="19"/>
        <end position="28"/>
    </location>
</feature>
<keyword evidence="4" id="KW-1185">Reference proteome</keyword>
<sequence>MTLIRDRTGLNHADDQDQADSQAAQSSQLSETAAGSELDSASSRKRRVLDPELLEWGLGASQTTAQIPQKGDEDRSDSEGEETVDENAHDESVDEDEAAASEGEAPRAPEESVKSPTLPSTQEKALFPLLEQGKVPLDYQPMGETLDADAYDDDLIFSHLVFYMDTADNAAANGLKSSTPSSAAVNRLSHAETLLKENGGRIVTDILDPKLTHIIMDDDDSGRYVELVRKTSRPKHKHIVLPSWVTESVDEETLMNEDGHKPS</sequence>
<dbReference type="EC" id="6.5.1.1" evidence="3"/>
<dbReference type="EMBL" id="JBBXJM010000001">
    <property type="protein sequence ID" value="KAL1413256.1"/>
    <property type="molecule type" value="Genomic_DNA"/>
</dbReference>
<gene>
    <name evidence="3" type="primary">LIG4_2</name>
    <name evidence="3" type="ORF">Q8F55_001011</name>
</gene>
<name>A0ABR3QEX3_9TREE</name>
<dbReference type="CDD" id="cd18435">
    <property type="entry name" value="BRCT_BRC1_like_rpt1"/>
    <property type="match status" value="1"/>
</dbReference>
<comment type="caution">
    <text evidence="3">The sequence shown here is derived from an EMBL/GenBank/DDBJ whole genome shotgun (WGS) entry which is preliminary data.</text>
</comment>
<evidence type="ECO:0000313" key="4">
    <source>
        <dbReference type="Proteomes" id="UP001565368"/>
    </source>
</evidence>
<accession>A0ABR3QEX3</accession>
<organism evidence="3 4">
    <name type="scientific">Vanrija albida</name>
    <dbReference type="NCBI Taxonomy" id="181172"/>
    <lineage>
        <taxon>Eukaryota</taxon>
        <taxon>Fungi</taxon>
        <taxon>Dikarya</taxon>
        <taxon>Basidiomycota</taxon>
        <taxon>Agaricomycotina</taxon>
        <taxon>Tremellomycetes</taxon>
        <taxon>Trichosporonales</taxon>
        <taxon>Trichosporonaceae</taxon>
        <taxon>Vanrija</taxon>
    </lineage>
</organism>
<feature type="compositionally biased region" description="Basic and acidic residues" evidence="1">
    <location>
        <begin position="1"/>
        <end position="15"/>
    </location>
</feature>
<protein>
    <submittedName>
        <fullName evidence="3">DNA ligase (ATP)</fullName>
        <ecNumber evidence="3">6.5.1.1</ecNumber>
    </submittedName>
</protein>
<feature type="domain" description="BRCT" evidence="2">
    <location>
        <begin position="152"/>
        <end position="262"/>
    </location>
</feature>
<evidence type="ECO:0000259" key="2">
    <source>
        <dbReference type="PROSITE" id="PS50172"/>
    </source>
</evidence>
<dbReference type="Proteomes" id="UP001565368">
    <property type="component" value="Unassembled WGS sequence"/>
</dbReference>